<dbReference type="RefSeq" id="WP_073314557.1">
    <property type="nucleotide sequence ID" value="NZ_FQYP01000002.1"/>
</dbReference>
<dbReference type="Proteomes" id="UP000184432">
    <property type="component" value="Unassembled WGS sequence"/>
</dbReference>
<dbReference type="AlphaFoldDB" id="A0A1M6CCJ9"/>
<keyword evidence="2" id="KW-1185">Reference proteome</keyword>
<evidence type="ECO:0000313" key="2">
    <source>
        <dbReference type="Proteomes" id="UP000184432"/>
    </source>
</evidence>
<dbReference type="EMBL" id="FQYP01000002">
    <property type="protein sequence ID" value="SHI58504.1"/>
    <property type="molecule type" value="Genomic_DNA"/>
</dbReference>
<name>A0A1M6CCJ9_9FLAO</name>
<accession>A0A1M6CCJ9</accession>
<proteinExistence type="predicted"/>
<reference evidence="2" key="1">
    <citation type="submission" date="2016-11" db="EMBL/GenBank/DDBJ databases">
        <authorList>
            <person name="Varghese N."/>
            <person name="Submissions S."/>
        </authorList>
    </citation>
    <scope>NUCLEOTIDE SEQUENCE [LARGE SCALE GENOMIC DNA]</scope>
    <source>
        <strain evidence="2">DSM 22623</strain>
    </source>
</reference>
<protein>
    <submittedName>
        <fullName evidence="1">Uncharacterized protein</fullName>
    </submittedName>
</protein>
<organism evidence="1 2">
    <name type="scientific">Aquimarina spongiae</name>
    <dbReference type="NCBI Taxonomy" id="570521"/>
    <lineage>
        <taxon>Bacteria</taxon>
        <taxon>Pseudomonadati</taxon>
        <taxon>Bacteroidota</taxon>
        <taxon>Flavobacteriia</taxon>
        <taxon>Flavobacteriales</taxon>
        <taxon>Flavobacteriaceae</taxon>
        <taxon>Aquimarina</taxon>
    </lineage>
</organism>
<evidence type="ECO:0000313" key="1">
    <source>
        <dbReference type="EMBL" id="SHI58504.1"/>
    </source>
</evidence>
<dbReference type="PROSITE" id="PS51257">
    <property type="entry name" value="PROKAR_LIPOPROTEIN"/>
    <property type="match status" value="1"/>
</dbReference>
<gene>
    <name evidence="1" type="ORF">SAMN04488508_10243</name>
</gene>
<sequence length="159" mass="17917">MRKLLLFLIAVSVIGISSCTKDDVEEISQEEKILLVKQTLTELNKSVKSGKYQEFVTVLAKKSATETLSEEEIEDLFVQIFGDNSQAFINLYFQLKAINMTGEEFLKIADQFEYLRPNLNAKMLKDSGASGCEYLWCALIDWVSGGGEREDKEDPTGDE</sequence>
<dbReference type="OrthoDB" id="1161781at2"/>